<proteinExistence type="predicted"/>
<reference evidence="1 2" key="1">
    <citation type="submission" date="2021-03" db="EMBL/GenBank/DDBJ databases">
        <title>novel species in genus Cellulomonas.</title>
        <authorList>
            <person name="Zhang G."/>
        </authorList>
    </citation>
    <scope>NUCLEOTIDE SEQUENCE [LARGE SCALE GENOMIC DNA]</scope>
    <source>
        <strain evidence="2">zg-ZUI188</strain>
    </source>
</reference>
<protein>
    <submittedName>
        <fullName evidence="1">Uncharacterized protein</fullName>
    </submittedName>
</protein>
<dbReference type="Proteomes" id="UP000678317">
    <property type="component" value="Unassembled WGS sequence"/>
</dbReference>
<accession>A0ABS3SGQ4</accession>
<gene>
    <name evidence="1" type="ORF">J4035_07670</name>
</gene>
<sequence>MAGDGTWDTMLARLNSAAGGVGLVDWSLPVDSTIARAHQHATSTTRVPCENSRHATSCGVREVAAWSVTMRPSGMAFGG</sequence>
<evidence type="ECO:0000313" key="1">
    <source>
        <dbReference type="EMBL" id="MBO3084514.1"/>
    </source>
</evidence>
<name>A0ABS3SGQ4_9CELL</name>
<keyword evidence="2" id="KW-1185">Reference proteome</keyword>
<evidence type="ECO:0000313" key="2">
    <source>
        <dbReference type="Proteomes" id="UP000678317"/>
    </source>
</evidence>
<organism evidence="1 2">
    <name type="scientific">Cellulomonas fengjieae</name>
    <dbReference type="NCBI Taxonomy" id="2819978"/>
    <lineage>
        <taxon>Bacteria</taxon>
        <taxon>Bacillati</taxon>
        <taxon>Actinomycetota</taxon>
        <taxon>Actinomycetes</taxon>
        <taxon>Micrococcales</taxon>
        <taxon>Cellulomonadaceae</taxon>
        <taxon>Cellulomonas</taxon>
    </lineage>
</organism>
<dbReference type="EMBL" id="JAGFBM010000003">
    <property type="protein sequence ID" value="MBO3084514.1"/>
    <property type="molecule type" value="Genomic_DNA"/>
</dbReference>
<comment type="caution">
    <text evidence="1">The sequence shown here is derived from an EMBL/GenBank/DDBJ whole genome shotgun (WGS) entry which is preliminary data.</text>
</comment>